<reference evidence="3" key="1">
    <citation type="submission" date="2015-09" db="EMBL/GenBank/DDBJ databases">
        <authorList>
            <consortium name="Pathogen Informatics"/>
        </authorList>
    </citation>
    <scope>NUCLEOTIDE SEQUENCE [LARGE SCALE GENOMIC DNA]</scope>
    <source>
        <strain evidence="3">Lake Konstanz</strain>
    </source>
</reference>
<feature type="coiled-coil region" evidence="1">
    <location>
        <begin position="173"/>
        <end position="200"/>
    </location>
</feature>
<dbReference type="VEuPathDB" id="TriTrypDB:BSAL_54835"/>
<organism evidence="2 3">
    <name type="scientific">Bodo saltans</name>
    <name type="common">Flagellated protozoan</name>
    <dbReference type="NCBI Taxonomy" id="75058"/>
    <lineage>
        <taxon>Eukaryota</taxon>
        <taxon>Discoba</taxon>
        <taxon>Euglenozoa</taxon>
        <taxon>Kinetoplastea</taxon>
        <taxon>Metakinetoplastina</taxon>
        <taxon>Eubodonida</taxon>
        <taxon>Bodonidae</taxon>
        <taxon>Bodo</taxon>
    </lineage>
</organism>
<dbReference type="Proteomes" id="UP000051952">
    <property type="component" value="Unassembled WGS sequence"/>
</dbReference>
<proteinExistence type="predicted"/>
<protein>
    <submittedName>
        <fullName evidence="2">Uncharacterized protein</fullName>
    </submittedName>
</protein>
<keyword evidence="3" id="KW-1185">Reference proteome</keyword>
<evidence type="ECO:0000256" key="1">
    <source>
        <dbReference type="SAM" id="Coils"/>
    </source>
</evidence>
<dbReference type="EMBL" id="CYKH01000144">
    <property type="protein sequence ID" value="CUE73120.1"/>
    <property type="molecule type" value="Genomic_DNA"/>
</dbReference>
<evidence type="ECO:0000313" key="3">
    <source>
        <dbReference type="Proteomes" id="UP000051952"/>
    </source>
</evidence>
<keyword evidence="1" id="KW-0175">Coiled coil</keyword>
<gene>
    <name evidence="2" type="ORF">BSAL_54835</name>
</gene>
<accession>A0A0S4IR75</accession>
<evidence type="ECO:0000313" key="2">
    <source>
        <dbReference type="EMBL" id="CUE73120.1"/>
    </source>
</evidence>
<sequence length="240" mass="26718">MSYIMFGTPGGVGNYSAAKTPSVSADSMWSLLRELNAAKVNKEALDNAIEEEESIIELLHRVDAFVQGSPQGRTRSEFGPPISSQLAAFRFIDEETQRIYNEIDRINQKKRDESKELSDAEGIGMSLALHLKATSAGSSDQLLHMQTHSLPLSELRSSVEVKRNSCLKWLNEQQSLSARVSELRAQNLQLERECADIRDRTGSLDSRQSLLQDITKMEASIDTLVKLLSIAPSPVRSSRR</sequence>
<name>A0A0S4IR75_BODSA</name>
<dbReference type="AlphaFoldDB" id="A0A0S4IR75"/>